<accession>A0ABX6C4Y0</accession>
<dbReference type="PROSITE" id="PS01298">
    <property type="entry name" value="DAPB"/>
    <property type="match status" value="1"/>
</dbReference>
<evidence type="ECO:0000256" key="11">
    <source>
        <dbReference type="ARBA" id="ARBA00049080"/>
    </source>
</evidence>
<dbReference type="CDD" id="cd02274">
    <property type="entry name" value="DHDPR_N"/>
    <property type="match status" value="1"/>
</dbReference>
<evidence type="ECO:0000256" key="6">
    <source>
        <dbReference type="ARBA" id="ARBA00023002"/>
    </source>
</evidence>
<dbReference type="Pfam" id="PF05173">
    <property type="entry name" value="DapB_C"/>
    <property type="match status" value="1"/>
</dbReference>
<reference evidence="16 17" key="1">
    <citation type="submission" date="2019-08" db="EMBL/GenBank/DDBJ databases">
        <authorList>
            <person name="Toschakov S.V."/>
        </authorList>
    </citation>
    <scope>NUCLEOTIDE SEQUENCE [LARGE SCALE GENOMIC DNA]</scope>
    <source>
        <strain evidence="16 17">3753O</strain>
    </source>
</reference>
<dbReference type="Proteomes" id="UP000326331">
    <property type="component" value="Chromosome"/>
</dbReference>
<evidence type="ECO:0000256" key="8">
    <source>
        <dbReference type="ARBA" id="ARBA00023154"/>
    </source>
</evidence>
<dbReference type="Gene3D" id="3.30.360.10">
    <property type="entry name" value="Dihydrodipicolinate Reductase, domain 2"/>
    <property type="match status" value="1"/>
</dbReference>
<sequence length="246" mass="25621">MGRQVAAAVLAEPGMTPAAYIDGLAERGAMDGIPVFREAGVGLDEAKPHVVVDFTNAAWTPVIAKAALERGIPLVIGTTGLSADFMAWLEAETKARGVGAVVAANFAISAVLMMHFAKLAAQFFDHAEIIELHHDGKADSPSGTAKATAEGMVAARGRPFVHPEPEVETVAGARGAELGGVAIHAVRLPGLVAHQEVIFGGQGQLLTIRQDSTGRDSFMPGVLLAIREVLGRRELVVGLDRLLGLA</sequence>
<keyword evidence="8" id="KW-0457">Lysine biosynthesis</keyword>
<evidence type="ECO:0000256" key="10">
    <source>
        <dbReference type="ARBA" id="ARBA00038983"/>
    </source>
</evidence>
<feature type="domain" description="Dihydrodipicolinate reductase C-terminal" evidence="15">
    <location>
        <begin position="110"/>
        <end position="243"/>
    </location>
</feature>
<comment type="pathway">
    <text evidence="9">Amino-acid biosynthesis; L-lysine biosynthesis via DAP pathway; (S)-tetrahydrodipicolinate from L-aspartate: step 4/4.</text>
</comment>
<feature type="domain" description="Dihydrodipicolinate reductase N-terminal" evidence="14">
    <location>
        <begin position="1"/>
        <end position="106"/>
    </location>
</feature>
<name>A0ABX6C4Y0_9CHLR</name>
<dbReference type="Pfam" id="PF01113">
    <property type="entry name" value="DapB_N"/>
    <property type="match status" value="1"/>
</dbReference>
<organism evidence="16 17">
    <name type="scientific">Tepidiforma bonchosmolovskayae</name>
    <dbReference type="NCBI Taxonomy" id="2601677"/>
    <lineage>
        <taxon>Bacteria</taxon>
        <taxon>Bacillati</taxon>
        <taxon>Chloroflexota</taxon>
        <taxon>Tepidiformia</taxon>
        <taxon>Tepidiformales</taxon>
        <taxon>Tepidiformaceae</taxon>
        <taxon>Tepidiforma</taxon>
    </lineage>
</organism>
<keyword evidence="3" id="KW-0028">Amino-acid biosynthesis</keyword>
<dbReference type="PANTHER" id="PTHR20836">
    <property type="entry name" value="DIHYDRODIPICOLINATE REDUCTASE"/>
    <property type="match status" value="1"/>
</dbReference>
<comment type="catalytic activity">
    <reaction evidence="11">
        <text>(S)-2,3,4,5-tetrahydrodipicolinate + NADP(+) + H2O = (2S,4S)-4-hydroxy-2,3,4,5-tetrahydrodipicolinate + NADPH + H(+)</text>
        <dbReference type="Rhea" id="RHEA:35331"/>
        <dbReference type="ChEBI" id="CHEBI:15377"/>
        <dbReference type="ChEBI" id="CHEBI:15378"/>
        <dbReference type="ChEBI" id="CHEBI:16845"/>
        <dbReference type="ChEBI" id="CHEBI:57783"/>
        <dbReference type="ChEBI" id="CHEBI:58349"/>
        <dbReference type="ChEBI" id="CHEBI:67139"/>
        <dbReference type="EC" id="1.17.1.8"/>
    </reaction>
</comment>
<dbReference type="SUPFAM" id="SSF55347">
    <property type="entry name" value="Glyceraldehyde-3-phosphate dehydrogenase-like, C-terminal domain"/>
    <property type="match status" value="1"/>
</dbReference>
<keyword evidence="5" id="KW-0220">Diaminopimelate biosynthesis</keyword>
<dbReference type="InterPro" id="IPR022664">
    <property type="entry name" value="DapB_N_CS"/>
</dbReference>
<keyword evidence="2" id="KW-0963">Cytoplasm</keyword>
<evidence type="ECO:0000256" key="13">
    <source>
        <dbReference type="NCBIfam" id="TIGR00036"/>
    </source>
</evidence>
<keyword evidence="6 16" id="KW-0560">Oxidoreductase</keyword>
<evidence type="ECO:0000256" key="3">
    <source>
        <dbReference type="ARBA" id="ARBA00022605"/>
    </source>
</evidence>
<evidence type="ECO:0000259" key="15">
    <source>
        <dbReference type="Pfam" id="PF05173"/>
    </source>
</evidence>
<comment type="catalytic activity">
    <reaction evidence="12">
        <text>(S)-2,3,4,5-tetrahydrodipicolinate + NAD(+) + H2O = (2S,4S)-4-hydroxy-2,3,4,5-tetrahydrodipicolinate + NADH + H(+)</text>
        <dbReference type="Rhea" id="RHEA:35323"/>
        <dbReference type="ChEBI" id="CHEBI:15377"/>
        <dbReference type="ChEBI" id="CHEBI:15378"/>
        <dbReference type="ChEBI" id="CHEBI:16845"/>
        <dbReference type="ChEBI" id="CHEBI:57540"/>
        <dbReference type="ChEBI" id="CHEBI:57945"/>
        <dbReference type="ChEBI" id="CHEBI:67139"/>
        <dbReference type="EC" id="1.17.1.8"/>
    </reaction>
</comment>
<gene>
    <name evidence="16" type="ORF">Tbon_05185</name>
</gene>
<protein>
    <recommendedName>
        <fullName evidence="10 13">4-hydroxy-tetrahydrodipicolinate reductase</fullName>
        <ecNumber evidence="10 13">1.17.1.8</ecNumber>
    </recommendedName>
</protein>
<dbReference type="EC" id="1.17.1.8" evidence="10 13"/>
<evidence type="ECO:0000256" key="12">
    <source>
        <dbReference type="ARBA" id="ARBA00049396"/>
    </source>
</evidence>
<proteinExistence type="inferred from homology"/>
<reference evidence="16 17" key="2">
    <citation type="submission" date="2019-10" db="EMBL/GenBank/DDBJ databases">
        <title>Thermopilla bonchosmolovskayae gen. nov., sp. nov., a moderately thermophilic Chloroflexi bacterium from a Chukotka hot spring (Arctic, Russia), representing a novel classis Thermopillaia, which include previously uncultivated lineage OLB14.</title>
        <authorList>
            <person name="Kochetkova T.V."/>
            <person name="Zayulina K.S."/>
            <person name="Zhigarkov V.S."/>
            <person name="Minaev N.V."/>
            <person name="Novikov A."/>
            <person name="Toshchakov S.V."/>
            <person name="Elcheninov A.G."/>
            <person name="Kublanov I.V."/>
        </authorList>
    </citation>
    <scope>NUCLEOTIDE SEQUENCE [LARGE SCALE GENOMIC DNA]</scope>
    <source>
        <strain evidence="16 17">3753O</strain>
    </source>
</reference>
<evidence type="ECO:0000256" key="1">
    <source>
        <dbReference type="ARBA" id="ARBA00006642"/>
    </source>
</evidence>
<evidence type="ECO:0000256" key="9">
    <source>
        <dbReference type="ARBA" id="ARBA00037922"/>
    </source>
</evidence>
<dbReference type="NCBIfam" id="TIGR00036">
    <property type="entry name" value="dapB"/>
    <property type="match status" value="1"/>
</dbReference>
<evidence type="ECO:0000256" key="5">
    <source>
        <dbReference type="ARBA" id="ARBA00022915"/>
    </source>
</evidence>
<dbReference type="EMBL" id="CP042829">
    <property type="protein sequence ID" value="QFG04317.1"/>
    <property type="molecule type" value="Genomic_DNA"/>
</dbReference>
<evidence type="ECO:0000313" key="16">
    <source>
        <dbReference type="EMBL" id="QFG04317.1"/>
    </source>
</evidence>
<dbReference type="InterPro" id="IPR022663">
    <property type="entry name" value="DapB_C"/>
</dbReference>
<keyword evidence="4" id="KW-0521">NADP</keyword>
<dbReference type="InterPro" id="IPR036291">
    <property type="entry name" value="NAD(P)-bd_dom_sf"/>
</dbReference>
<evidence type="ECO:0000256" key="7">
    <source>
        <dbReference type="ARBA" id="ARBA00023027"/>
    </source>
</evidence>
<evidence type="ECO:0000256" key="2">
    <source>
        <dbReference type="ARBA" id="ARBA00022490"/>
    </source>
</evidence>
<comment type="similarity">
    <text evidence="1">Belongs to the DapB family.</text>
</comment>
<dbReference type="SUPFAM" id="SSF51735">
    <property type="entry name" value="NAD(P)-binding Rossmann-fold domains"/>
    <property type="match status" value="1"/>
</dbReference>
<keyword evidence="17" id="KW-1185">Reference proteome</keyword>
<dbReference type="PIRSF" id="PIRSF000161">
    <property type="entry name" value="DHPR"/>
    <property type="match status" value="1"/>
</dbReference>
<dbReference type="PANTHER" id="PTHR20836:SF0">
    <property type="entry name" value="4-HYDROXY-TETRAHYDRODIPICOLINATE REDUCTASE 1, CHLOROPLASTIC-RELATED"/>
    <property type="match status" value="1"/>
</dbReference>
<evidence type="ECO:0000256" key="4">
    <source>
        <dbReference type="ARBA" id="ARBA00022857"/>
    </source>
</evidence>
<dbReference type="GO" id="GO:0008839">
    <property type="term" value="F:4-hydroxy-tetrahydrodipicolinate reductase"/>
    <property type="evidence" value="ECO:0007669"/>
    <property type="project" value="UniProtKB-EC"/>
</dbReference>
<dbReference type="InterPro" id="IPR000846">
    <property type="entry name" value="DapB_N"/>
</dbReference>
<evidence type="ECO:0000313" key="17">
    <source>
        <dbReference type="Proteomes" id="UP000326331"/>
    </source>
</evidence>
<evidence type="ECO:0000259" key="14">
    <source>
        <dbReference type="Pfam" id="PF01113"/>
    </source>
</evidence>
<dbReference type="Gene3D" id="3.40.50.720">
    <property type="entry name" value="NAD(P)-binding Rossmann-like Domain"/>
    <property type="match status" value="1"/>
</dbReference>
<keyword evidence="7" id="KW-0520">NAD</keyword>
<dbReference type="InterPro" id="IPR023940">
    <property type="entry name" value="DHDPR_bac"/>
</dbReference>